<sequence>MRTHCEIDTDKFLDILHGSHAGFKYFINSYSKRRISHLGISDKFSIKMTSGEMLSSIPRYEVQGIQKPKRSLHSSSDEEDEFSELGLPVSKGGGVLQLLTEKSETSLLKQNGDPSRRNALRMAWHAKNKSIKGPPQKQINLYEALHFDVGNHNGVSTTASDFEDAHKDKQSRTIRIENIPPTINIYQLREAVSVFGEISSAYMRDSNRSYQSCHVEYKSVESKQRAIAAQEITLKSFHLPISNLQFQKNIHIRISNISKDTAEASIHSICMACGPLEGLKRTKDGALDVFFNVKDTSTRHEIIKILNDSVIDGRRWSAKLVSGDNSSTATTNPGDDIHFREGFTTLLSDFKKQFEVKKTCLQDLELLHDTLVHLQDGEAAC</sequence>
<dbReference type="AlphaFoldDB" id="A0A200PWG4"/>
<organism evidence="4 5">
    <name type="scientific">Macleaya cordata</name>
    <name type="common">Five-seeded plume-poppy</name>
    <name type="synonym">Bocconia cordata</name>
    <dbReference type="NCBI Taxonomy" id="56857"/>
    <lineage>
        <taxon>Eukaryota</taxon>
        <taxon>Viridiplantae</taxon>
        <taxon>Streptophyta</taxon>
        <taxon>Embryophyta</taxon>
        <taxon>Tracheophyta</taxon>
        <taxon>Spermatophyta</taxon>
        <taxon>Magnoliopsida</taxon>
        <taxon>Ranunculales</taxon>
        <taxon>Papaveraceae</taxon>
        <taxon>Papaveroideae</taxon>
        <taxon>Macleaya</taxon>
    </lineage>
</organism>
<dbReference type="InterPro" id="IPR000504">
    <property type="entry name" value="RRM_dom"/>
</dbReference>
<dbReference type="CDD" id="cd00590">
    <property type="entry name" value="RRM_SF"/>
    <property type="match status" value="1"/>
</dbReference>
<dbReference type="Proteomes" id="UP000195402">
    <property type="component" value="Unassembled WGS sequence"/>
</dbReference>
<name>A0A200PWG4_MACCD</name>
<dbReference type="InterPro" id="IPR058942">
    <property type="entry name" value="AT3G52170-like"/>
</dbReference>
<proteinExistence type="predicted"/>
<keyword evidence="1" id="KW-0694">RNA-binding</keyword>
<dbReference type="InParanoid" id="A0A200PWG4"/>
<dbReference type="InterPro" id="IPR012677">
    <property type="entry name" value="Nucleotide-bd_a/b_plait_sf"/>
</dbReference>
<feature type="domain" description="RRM" evidence="3">
    <location>
        <begin position="172"/>
        <end position="257"/>
    </location>
</feature>
<dbReference type="OMA" id="CMSCGPL"/>
<dbReference type="InterPro" id="IPR035979">
    <property type="entry name" value="RBD_domain_sf"/>
</dbReference>
<evidence type="ECO:0000313" key="4">
    <source>
        <dbReference type="EMBL" id="OVA02563.1"/>
    </source>
</evidence>
<dbReference type="EMBL" id="MVGT01003949">
    <property type="protein sequence ID" value="OVA02563.1"/>
    <property type="molecule type" value="Genomic_DNA"/>
</dbReference>
<reference evidence="4 5" key="1">
    <citation type="journal article" date="2017" name="Mol. Plant">
        <title>The Genome of Medicinal Plant Macleaya cordata Provides New Insights into Benzylisoquinoline Alkaloids Metabolism.</title>
        <authorList>
            <person name="Liu X."/>
            <person name="Liu Y."/>
            <person name="Huang P."/>
            <person name="Ma Y."/>
            <person name="Qing Z."/>
            <person name="Tang Q."/>
            <person name="Cao H."/>
            <person name="Cheng P."/>
            <person name="Zheng Y."/>
            <person name="Yuan Z."/>
            <person name="Zhou Y."/>
            <person name="Liu J."/>
            <person name="Tang Z."/>
            <person name="Zhuo Y."/>
            <person name="Zhang Y."/>
            <person name="Yu L."/>
            <person name="Huang J."/>
            <person name="Yang P."/>
            <person name="Peng Q."/>
            <person name="Zhang J."/>
            <person name="Jiang W."/>
            <person name="Zhang Z."/>
            <person name="Lin K."/>
            <person name="Ro D.K."/>
            <person name="Chen X."/>
            <person name="Xiong X."/>
            <person name="Shang Y."/>
            <person name="Huang S."/>
            <person name="Zeng J."/>
        </authorList>
    </citation>
    <scope>NUCLEOTIDE SEQUENCE [LARGE SCALE GENOMIC DNA]</scope>
    <source>
        <strain evidence="5">cv. BLH2017</strain>
        <tissue evidence="4">Root</tissue>
    </source>
</reference>
<dbReference type="Gene3D" id="3.30.70.330">
    <property type="match status" value="1"/>
</dbReference>
<dbReference type="OrthoDB" id="1923695at2759"/>
<dbReference type="GO" id="GO:0003723">
    <property type="term" value="F:RNA binding"/>
    <property type="evidence" value="ECO:0007669"/>
    <property type="project" value="UniProtKB-UniRule"/>
</dbReference>
<dbReference type="SMART" id="SM00360">
    <property type="entry name" value="RRM"/>
    <property type="match status" value="2"/>
</dbReference>
<gene>
    <name evidence="4" type="ORF">BVC80_9091g70</name>
</gene>
<keyword evidence="5" id="KW-1185">Reference proteome</keyword>
<evidence type="ECO:0000256" key="1">
    <source>
        <dbReference type="PROSITE-ProRule" id="PRU00176"/>
    </source>
</evidence>
<protein>
    <submittedName>
        <fullName evidence="4">RNA recognition motif domain</fullName>
    </submittedName>
</protein>
<feature type="region of interest" description="Disordered" evidence="2">
    <location>
        <begin position="65"/>
        <end position="84"/>
    </location>
</feature>
<dbReference type="PANTHER" id="PTHR34568:SF5">
    <property type="entry name" value="RNA-BINDING (RRM_RBD_RNP MOTIFS) FAMILY PROTEIN"/>
    <property type="match status" value="1"/>
</dbReference>
<dbReference type="PROSITE" id="PS50102">
    <property type="entry name" value="RRM"/>
    <property type="match status" value="1"/>
</dbReference>
<evidence type="ECO:0000313" key="5">
    <source>
        <dbReference type="Proteomes" id="UP000195402"/>
    </source>
</evidence>
<evidence type="ECO:0000259" key="3">
    <source>
        <dbReference type="PROSITE" id="PS50102"/>
    </source>
</evidence>
<dbReference type="Pfam" id="PF00076">
    <property type="entry name" value="RRM_1"/>
    <property type="match status" value="1"/>
</dbReference>
<dbReference type="PANTHER" id="PTHR34568">
    <property type="entry name" value="RRM DOMAIN-CONTAINING PROTEIN"/>
    <property type="match status" value="1"/>
</dbReference>
<comment type="caution">
    <text evidence="4">The sequence shown here is derived from an EMBL/GenBank/DDBJ whole genome shotgun (WGS) entry which is preliminary data.</text>
</comment>
<accession>A0A200PWG4</accession>
<dbReference type="SUPFAM" id="SSF54928">
    <property type="entry name" value="RNA-binding domain, RBD"/>
    <property type="match status" value="1"/>
</dbReference>
<evidence type="ECO:0000256" key="2">
    <source>
        <dbReference type="SAM" id="MobiDB-lite"/>
    </source>
</evidence>